<protein>
    <recommendedName>
        <fullName evidence="3">Nucleotidyl transferase AbiEii/AbiGii toxin family protein</fullName>
    </recommendedName>
</protein>
<organism evidence="1 2">
    <name type="scientific">Paenibacillus glycinis</name>
    <dbReference type="NCBI Taxonomy" id="2697035"/>
    <lineage>
        <taxon>Bacteria</taxon>
        <taxon>Bacillati</taxon>
        <taxon>Bacillota</taxon>
        <taxon>Bacilli</taxon>
        <taxon>Bacillales</taxon>
        <taxon>Paenibacillaceae</taxon>
        <taxon>Paenibacillus</taxon>
    </lineage>
</organism>
<keyword evidence="2" id="KW-1185">Reference proteome</keyword>
<gene>
    <name evidence="1" type="ORF">GT019_31360</name>
</gene>
<evidence type="ECO:0008006" key="3">
    <source>
        <dbReference type="Google" id="ProtNLM"/>
    </source>
</evidence>
<dbReference type="Gene3D" id="3.10.450.620">
    <property type="entry name" value="JHP933, nucleotidyltransferase-like core domain"/>
    <property type="match status" value="1"/>
</dbReference>
<evidence type="ECO:0000313" key="1">
    <source>
        <dbReference type="EMBL" id="NBD28379.1"/>
    </source>
</evidence>
<dbReference type="InterPro" id="IPR014942">
    <property type="entry name" value="AbiEii"/>
</dbReference>
<dbReference type="RefSeq" id="WP_161747378.1">
    <property type="nucleotide sequence ID" value="NZ_JAAAMV010000042.1"/>
</dbReference>
<name>A0ABW9Y1R5_9BACL</name>
<proteinExistence type="predicted"/>
<dbReference type="Pfam" id="PF08843">
    <property type="entry name" value="AbiEii"/>
    <property type="match status" value="1"/>
</dbReference>
<sequence>MSLSLDDVKKLAIVSLFYDDELVDRFTVKGGTAINVFFGYNDRTSMDIDVSMSDDFSPDEMQHIASKLEKAFQNVFGERSYQVFDFKFFPTPKKVSEKFAGFWGGYSVEFKIIEAERYNPNELERMQRSAVVVGTGQQKRFTIDISKYEYTVPKVEDELFGYVIYIYSPLMVLYEKLRAICQQMDEYKEIVFTHSSQRARDFFDIFTIAEKLDTTEVYNPENVEILKEIFRVKRVSLRLLGNITNQREFHRDNFSAVQAAVADRRLEAYDYYFDYVEKLIEPLSYLWIEDQRETAG</sequence>
<dbReference type="EMBL" id="JAAAMV010000042">
    <property type="protein sequence ID" value="NBD28379.1"/>
    <property type="molecule type" value="Genomic_DNA"/>
</dbReference>
<comment type="caution">
    <text evidence="1">The sequence shown here is derived from an EMBL/GenBank/DDBJ whole genome shotgun (WGS) entry which is preliminary data.</text>
</comment>
<evidence type="ECO:0000313" key="2">
    <source>
        <dbReference type="Proteomes" id="UP000665561"/>
    </source>
</evidence>
<reference evidence="1 2" key="1">
    <citation type="submission" date="2020-01" db="EMBL/GenBank/DDBJ databases">
        <title>Paenibacillus soybeanensis sp. nov. isolated from the nodules of soybean (Glycine max(L.) Merr).</title>
        <authorList>
            <person name="Wang H."/>
        </authorList>
    </citation>
    <scope>NUCLEOTIDE SEQUENCE [LARGE SCALE GENOMIC DNA]</scope>
    <source>
        <strain evidence="1 2">T1</strain>
    </source>
</reference>
<accession>A0ABW9Y1R5</accession>
<dbReference type="Proteomes" id="UP000665561">
    <property type="component" value="Unassembled WGS sequence"/>
</dbReference>